<evidence type="ECO:0000259" key="1">
    <source>
        <dbReference type="Pfam" id="PF08241"/>
    </source>
</evidence>
<protein>
    <recommendedName>
        <fullName evidence="1">Methyltransferase type 11 domain-containing protein</fullName>
    </recommendedName>
</protein>
<dbReference type="EMBL" id="JH413836">
    <property type="protein sequence ID" value="EHL30078.1"/>
    <property type="molecule type" value="Genomic_DNA"/>
</dbReference>
<organism evidence="2 3">
    <name type="scientific">Legionella drancourtii LLAP12</name>
    <dbReference type="NCBI Taxonomy" id="658187"/>
    <lineage>
        <taxon>Bacteria</taxon>
        <taxon>Pseudomonadati</taxon>
        <taxon>Pseudomonadota</taxon>
        <taxon>Gammaproteobacteria</taxon>
        <taxon>Legionellales</taxon>
        <taxon>Legionellaceae</taxon>
        <taxon>Legionella</taxon>
    </lineage>
</organism>
<name>G9ERR5_9GAMM</name>
<gene>
    <name evidence="2" type="ORF">LDG_7983</name>
</gene>
<dbReference type="InterPro" id="IPR013216">
    <property type="entry name" value="Methyltransf_11"/>
</dbReference>
<dbReference type="SUPFAM" id="SSF53335">
    <property type="entry name" value="S-adenosyl-L-methionine-dependent methyltransferases"/>
    <property type="match status" value="1"/>
</dbReference>
<proteinExistence type="predicted"/>
<dbReference type="STRING" id="658187.LDG_7983"/>
<dbReference type="Proteomes" id="UP000002770">
    <property type="component" value="Unassembled WGS sequence"/>
</dbReference>
<dbReference type="HOGENOM" id="CLU_1584422_0_0_6"/>
<dbReference type="GO" id="GO:0008757">
    <property type="term" value="F:S-adenosylmethionine-dependent methyltransferase activity"/>
    <property type="evidence" value="ECO:0007669"/>
    <property type="project" value="InterPro"/>
</dbReference>
<dbReference type="InterPro" id="IPR029063">
    <property type="entry name" value="SAM-dependent_MTases_sf"/>
</dbReference>
<dbReference type="AlphaFoldDB" id="G9ERR5"/>
<sequence length="168" mass="19233">MPLSRNSIDCLVAPLTLEPFNNSITLIDEIDRVLKPMGFVVLLCINPWSLWGGAIKYGMLNCYRDRTIKMRTPFNLNRLFIQRGYRQVSLTNFCYIPPVNSASLIKKLTFLDEIGKMLWPYPSGFYCYIAQKYQIIQPSLFVSPISSPIDDYQSPLQPVTSTVSPLKK</sequence>
<reference evidence="2 3" key="1">
    <citation type="journal article" date="2011" name="BMC Genomics">
        <title>Insight into cross-talk between intra-amoebal pathogens.</title>
        <authorList>
            <person name="Gimenez G."/>
            <person name="Bertelli C."/>
            <person name="Moliner C."/>
            <person name="Robert C."/>
            <person name="Raoult D."/>
            <person name="Fournier P.E."/>
            <person name="Greub G."/>
        </authorList>
    </citation>
    <scope>NUCLEOTIDE SEQUENCE [LARGE SCALE GENOMIC DNA]</scope>
    <source>
        <strain evidence="2 3">LLAP12</strain>
    </source>
</reference>
<feature type="domain" description="Methyltransferase type 11" evidence="1">
    <location>
        <begin position="1"/>
        <end position="41"/>
    </location>
</feature>
<evidence type="ECO:0000313" key="3">
    <source>
        <dbReference type="Proteomes" id="UP000002770"/>
    </source>
</evidence>
<keyword evidence="3" id="KW-1185">Reference proteome</keyword>
<dbReference type="eggNOG" id="COG2226">
    <property type="taxonomic scope" value="Bacteria"/>
</dbReference>
<dbReference type="Pfam" id="PF08241">
    <property type="entry name" value="Methyltransf_11"/>
    <property type="match status" value="1"/>
</dbReference>
<accession>G9ERR5</accession>
<dbReference type="Gene3D" id="3.40.50.150">
    <property type="entry name" value="Vaccinia Virus protein VP39"/>
    <property type="match status" value="1"/>
</dbReference>
<dbReference type="InParanoid" id="G9ERR5"/>
<evidence type="ECO:0000313" key="2">
    <source>
        <dbReference type="EMBL" id="EHL30078.1"/>
    </source>
</evidence>